<evidence type="ECO:0000313" key="3">
    <source>
        <dbReference type="Proteomes" id="UP001198182"/>
    </source>
</evidence>
<accession>A0AAE3E6I3</accession>
<sequence length="87" mass="10473">MLKSAEYQCYKAIKARTKMIENIEQKRQASAPVVFLSLQKSRRNDSLCRETFCKETKKETKTEAKKEIEKQKEQRRKRIAREREVHK</sequence>
<evidence type="ECO:0000256" key="1">
    <source>
        <dbReference type="SAM" id="MobiDB-lite"/>
    </source>
</evidence>
<gene>
    <name evidence="2" type="ORF">LKD81_00085</name>
</gene>
<evidence type="ECO:0000313" key="2">
    <source>
        <dbReference type="EMBL" id="MCC2229401.1"/>
    </source>
</evidence>
<comment type="caution">
    <text evidence="2">The sequence shown here is derived from an EMBL/GenBank/DDBJ whole genome shotgun (WGS) entry which is preliminary data.</text>
</comment>
<feature type="compositionally biased region" description="Basic and acidic residues" evidence="1">
    <location>
        <begin position="59"/>
        <end position="72"/>
    </location>
</feature>
<reference evidence="2" key="1">
    <citation type="submission" date="2021-10" db="EMBL/GenBank/DDBJ databases">
        <title>Anaerobic single-cell dispensing facilitates the cultivation of human gut bacteria.</title>
        <authorList>
            <person name="Afrizal A."/>
        </authorList>
    </citation>
    <scope>NUCLEOTIDE SEQUENCE</scope>
    <source>
        <strain evidence="2">CLA-AA-H215</strain>
    </source>
</reference>
<dbReference type="RefSeq" id="WP_308452237.1">
    <property type="nucleotide sequence ID" value="NZ_JAJEQR010000001.1"/>
</dbReference>
<organism evidence="2 3">
    <name type="scientific">Hominifimenecus microfluidus</name>
    <dbReference type="NCBI Taxonomy" id="2885348"/>
    <lineage>
        <taxon>Bacteria</taxon>
        <taxon>Bacillati</taxon>
        <taxon>Bacillota</taxon>
        <taxon>Clostridia</taxon>
        <taxon>Lachnospirales</taxon>
        <taxon>Lachnospiraceae</taxon>
        <taxon>Hominifimenecus</taxon>
    </lineage>
</organism>
<dbReference type="Proteomes" id="UP001198182">
    <property type="component" value="Unassembled WGS sequence"/>
</dbReference>
<name>A0AAE3E6I3_9FIRM</name>
<proteinExistence type="predicted"/>
<feature type="region of interest" description="Disordered" evidence="1">
    <location>
        <begin position="59"/>
        <end position="87"/>
    </location>
</feature>
<dbReference type="EMBL" id="JAJEQR010000001">
    <property type="protein sequence ID" value="MCC2229401.1"/>
    <property type="molecule type" value="Genomic_DNA"/>
</dbReference>
<protein>
    <submittedName>
        <fullName evidence="2">Uncharacterized protein</fullName>
    </submittedName>
</protein>
<keyword evidence="3" id="KW-1185">Reference proteome</keyword>
<dbReference type="AlphaFoldDB" id="A0AAE3E6I3"/>